<dbReference type="WBParaSite" id="MBELARI_LOCUS474">
    <property type="protein sequence ID" value="MBELARI_LOCUS474"/>
    <property type="gene ID" value="MBELARI_LOCUS474"/>
</dbReference>
<reference evidence="2" key="1">
    <citation type="submission" date="2024-02" db="UniProtKB">
        <authorList>
            <consortium name="WormBaseParasite"/>
        </authorList>
    </citation>
    <scope>IDENTIFICATION</scope>
</reference>
<organism evidence="1 2">
    <name type="scientific">Mesorhabditis belari</name>
    <dbReference type="NCBI Taxonomy" id="2138241"/>
    <lineage>
        <taxon>Eukaryota</taxon>
        <taxon>Metazoa</taxon>
        <taxon>Ecdysozoa</taxon>
        <taxon>Nematoda</taxon>
        <taxon>Chromadorea</taxon>
        <taxon>Rhabditida</taxon>
        <taxon>Rhabditina</taxon>
        <taxon>Rhabditomorpha</taxon>
        <taxon>Rhabditoidea</taxon>
        <taxon>Rhabditidae</taxon>
        <taxon>Mesorhabditinae</taxon>
        <taxon>Mesorhabditis</taxon>
    </lineage>
</organism>
<dbReference type="Proteomes" id="UP000887575">
    <property type="component" value="Unassembled WGS sequence"/>
</dbReference>
<evidence type="ECO:0000313" key="2">
    <source>
        <dbReference type="WBParaSite" id="MBELARI_LOCUS474"/>
    </source>
</evidence>
<name>A0AAF3FCR4_9BILA</name>
<accession>A0AAF3FCR4</accession>
<protein>
    <submittedName>
        <fullName evidence="2">Uncharacterized protein</fullName>
    </submittedName>
</protein>
<keyword evidence="1" id="KW-1185">Reference proteome</keyword>
<sequence>MDKTGYRFCEECKGLDIVDRMFHCNGCVFKLCGTCTHRRHRSHETMLIKCRRSFVVFRLVRSASRCSRFFTTNLLMVSTYLRRNLLTNRSTASSANSRLCRSQINLDLHGI</sequence>
<dbReference type="AlphaFoldDB" id="A0AAF3FCR4"/>
<evidence type="ECO:0000313" key="1">
    <source>
        <dbReference type="Proteomes" id="UP000887575"/>
    </source>
</evidence>
<proteinExistence type="predicted"/>